<comment type="caution">
    <text evidence="3">The sequence shown here is derived from an EMBL/GenBank/DDBJ whole genome shotgun (WGS) entry which is preliminary data.</text>
</comment>
<evidence type="ECO:0000256" key="2">
    <source>
        <dbReference type="SAM" id="Phobius"/>
    </source>
</evidence>
<feature type="transmembrane region" description="Helical" evidence="2">
    <location>
        <begin position="163"/>
        <end position="188"/>
    </location>
</feature>
<dbReference type="Proteomes" id="UP000635565">
    <property type="component" value="Unassembled WGS sequence"/>
</dbReference>
<evidence type="ECO:0000313" key="3">
    <source>
        <dbReference type="EMBL" id="GHO89901.1"/>
    </source>
</evidence>
<feature type="region of interest" description="Disordered" evidence="1">
    <location>
        <begin position="103"/>
        <end position="125"/>
    </location>
</feature>
<protein>
    <recommendedName>
        <fullName evidence="5">VCBS repeat-containing protein</fullName>
    </recommendedName>
</protein>
<keyword evidence="4" id="KW-1185">Reference proteome</keyword>
<dbReference type="RefSeq" id="WP_201367461.1">
    <property type="nucleotide sequence ID" value="NZ_BNJJ01000052.1"/>
</dbReference>
<sequence>MAQRYSQPPQYALDRYTQIQTRNTYDEINEAYDDMLYPRRKSTSVRQYQSQPGPRAEERRAQHTSAMPAYRTQARTSEMSAYHTQSRTREQWGKKYSAGYSSIVPPRSTATQTHPAQRNTTRTSTVQSLQVYRQPVTQPEIAVERPRAQATAVSKKQRKRKHWLYYIGLTIFMIVLSWVALTAALNWWQTTQDDWHYGYPRTYQTDAVVGHHDSQANPSHFIALNMKQHLMVIEFPGGDASQARIYTGPTLLGAGQDLTVVTLTFKDVNGDDKPDMILNIKETHITFLNEKGQFYLSAGNNTHS</sequence>
<gene>
    <name evidence="3" type="ORF">KSZ_79070</name>
</gene>
<keyword evidence="2" id="KW-0472">Membrane</keyword>
<organism evidence="3 4">
    <name type="scientific">Dictyobacter formicarum</name>
    <dbReference type="NCBI Taxonomy" id="2778368"/>
    <lineage>
        <taxon>Bacteria</taxon>
        <taxon>Bacillati</taxon>
        <taxon>Chloroflexota</taxon>
        <taxon>Ktedonobacteria</taxon>
        <taxon>Ktedonobacterales</taxon>
        <taxon>Dictyobacteraceae</taxon>
        <taxon>Dictyobacter</taxon>
    </lineage>
</organism>
<name>A0ABQ3VW12_9CHLR</name>
<feature type="region of interest" description="Disordered" evidence="1">
    <location>
        <begin position="38"/>
        <end position="67"/>
    </location>
</feature>
<keyword evidence="2" id="KW-1133">Transmembrane helix</keyword>
<evidence type="ECO:0008006" key="5">
    <source>
        <dbReference type="Google" id="ProtNLM"/>
    </source>
</evidence>
<evidence type="ECO:0000256" key="1">
    <source>
        <dbReference type="SAM" id="MobiDB-lite"/>
    </source>
</evidence>
<proteinExistence type="predicted"/>
<reference evidence="3 4" key="1">
    <citation type="journal article" date="2021" name="Int. J. Syst. Evol. Microbiol.">
        <title>Reticulibacter mediterranei gen. nov., sp. nov., within the new family Reticulibacteraceae fam. nov., and Ktedonospora formicarum gen. nov., sp. nov., Ktedonobacter robiniae sp. nov., Dictyobacter formicarum sp. nov. and Dictyobacter arantiisoli sp. nov., belonging to the class Ktedonobacteria.</title>
        <authorList>
            <person name="Yabe S."/>
            <person name="Zheng Y."/>
            <person name="Wang C.M."/>
            <person name="Sakai Y."/>
            <person name="Abe K."/>
            <person name="Yokota A."/>
            <person name="Donadio S."/>
            <person name="Cavaletti L."/>
            <person name="Monciardini P."/>
        </authorList>
    </citation>
    <scope>NUCLEOTIDE SEQUENCE [LARGE SCALE GENOMIC DNA]</scope>
    <source>
        <strain evidence="3 4">SOSP1-9</strain>
    </source>
</reference>
<evidence type="ECO:0000313" key="4">
    <source>
        <dbReference type="Proteomes" id="UP000635565"/>
    </source>
</evidence>
<dbReference type="EMBL" id="BNJJ01000052">
    <property type="protein sequence ID" value="GHO89901.1"/>
    <property type="molecule type" value="Genomic_DNA"/>
</dbReference>
<accession>A0ABQ3VW12</accession>
<feature type="compositionally biased region" description="Polar residues" evidence="1">
    <location>
        <begin position="108"/>
        <end position="125"/>
    </location>
</feature>
<keyword evidence="2" id="KW-0812">Transmembrane</keyword>